<evidence type="ECO:0000256" key="2">
    <source>
        <dbReference type="ARBA" id="ARBA00022801"/>
    </source>
</evidence>
<dbReference type="PANTHER" id="PTHR42812">
    <property type="entry name" value="BETA-XYLOSIDASE"/>
    <property type="match status" value="1"/>
</dbReference>
<proteinExistence type="inferred from homology"/>
<dbReference type="STRING" id="1072389.K1X6W4"/>
<gene>
    <name evidence="8" type="ORF">MBM_01508</name>
</gene>
<keyword evidence="2 6" id="KW-0378">Hydrolase</keyword>
<dbReference type="InterPro" id="IPR051795">
    <property type="entry name" value="Glycosyl_Hydrlase_43"/>
</dbReference>
<keyword evidence="3 6" id="KW-0326">Glycosidase</keyword>
<dbReference type="EMBL" id="JH921429">
    <property type="protein sequence ID" value="EKD20826.1"/>
    <property type="molecule type" value="Genomic_DNA"/>
</dbReference>
<keyword evidence="9" id="KW-1185">Reference proteome</keyword>
<dbReference type="GO" id="GO:0005975">
    <property type="term" value="P:carbohydrate metabolic process"/>
    <property type="evidence" value="ECO:0007669"/>
    <property type="project" value="InterPro"/>
</dbReference>
<dbReference type="eggNOG" id="ENOG502SHCU">
    <property type="taxonomic scope" value="Eukaryota"/>
</dbReference>
<evidence type="ECO:0000313" key="9">
    <source>
        <dbReference type="Proteomes" id="UP000006753"/>
    </source>
</evidence>
<dbReference type="RefSeq" id="XP_007289397.1">
    <property type="nucleotide sequence ID" value="XM_007289335.1"/>
</dbReference>
<name>K1X6W4_MARBU</name>
<evidence type="ECO:0000256" key="5">
    <source>
        <dbReference type="PIRSR" id="PIRSR606710-2"/>
    </source>
</evidence>
<dbReference type="Gene3D" id="2.60.120.200">
    <property type="match status" value="1"/>
</dbReference>
<dbReference type="InterPro" id="IPR041542">
    <property type="entry name" value="GH43_C2"/>
</dbReference>
<feature type="domain" description="Beta-xylosidase C-terminal Concanavalin A-like" evidence="7">
    <location>
        <begin position="343"/>
        <end position="526"/>
    </location>
</feature>
<dbReference type="PANTHER" id="PTHR42812:SF12">
    <property type="entry name" value="BETA-XYLOSIDASE-RELATED"/>
    <property type="match status" value="1"/>
</dbReference>
<reference evidence="8 9" key="1">
    <citation type="journal article" date="2012" name="BMC Genomics">
        <title>Sequencing the genome of Marssonina brunnea reveals fungus-poplar co-evolution.</title>
        <authorList>
            <person name="Zhu S."/>
            <person name="Cao Y.-Z."/>
            <person name="Jiang C."/>
            <person name="Tan B.-Y."/>
            <person name="Wang Z."/>
            <person name="Feng S."/>
            <person name="Zhang L."/>
            <person name="Su X.-H."/>
            <person name="Brejova B."/>
            <person name="Vinar T."/>
            <person name="Xu M."/>
            <person name="Wang M.-X."/>
            <person name="Zhang S.-G."/>
            <person name="Huang M.-R."/>
            <person name="Wu R."/>
            <person name="Zhou Y."/>
        </authorList>
    </citation>
    <scope>NUCLEOTIDE SEQUENCE [LARGE SCALE GENOMIC DNA]</scope>
    <source>
        <strain evidence="8 9">MB_m1</strain>
    </source>
</reference>
<comment type="similarity">
    <text evidence="1 6">Belongs to the glycosyl hydrolase 43 family.</text>
</comment>
<dbReference type="InParanoid" id="K1X6W4"/>
<dbReference type="InterPro" id="IPR013320">
    <property type="entry name" value="ConA-like_dom_sf"/>
</dbReference>
<protein>
    <recommendedName>
        <fullName evidence="7">Beta-xylosidase C-terminal Concanavalin A-like domain-containing protein</fullName>
    </recommendedName>
</protein>
<dbReference type="Pfam" id="PF17851">
    <property type="entry name" value="GH43_C2"/>
    <property type="match status" value="1"/>
</dbReference>
<evidence type="ECO:0000313" key="8">
    <source>
        <dbReference type="EMBL" id="EKD20826.1"/>
    </source>
</evidence>
<dbReference type="GeneID" id="18757443"/>
<dbReference type="AlphaFoldDB" id="K1X6W4"/>
<dbReference type="GO" id="GO:0004553">
    <property type="term" value="F:hydrolase activity, hydrolyzing O-glycosyl compounds"/>
    <property type="evidence" value="ECO:0007669"/>
    <property type="project" value="InterPro"/>
</dbReference>
<dbReference type="SUPFAM" id="SSF75005">
    <property type="entry name" value="Arabinanase/levansucrase/invertase"/>
    <property type="match status" value="1"/>
</dbReference>
<dbReference type="SUPFAM" id="SSF49899">
    <property type="entry name" value="Concanavalin A-like lectins/glucanases"/>
    <property type="match status" value="1"/>
</dbReference>
<evidence type="ECO:0000256" key="1">
    <source>
        <dbReference type="ARBA" id="ARBA00009865"/>
    </source>
</evidence>
<organism evidence="8 9">
    <name type="scientific">Marssonina brunnea f. sp. multigermtubi (strain MB_m1)</name>
    <name type="common">Marssonina leaf spot fungus</name>
    <dbReference type="NCBI Taxonomy" id="1072389"/>
    <lineage>
        <taxon>Eukaryota</taxon>
        <taxon>Fungi</taxon>
        <taxon>Dikarya</taxon>
        <taxon>Ascomycota</taxon>
        <taxon>Pezizomycotina</taxon>
        <taxon>Leotiomycetes</taxon>
        <taxon>Helotiales</taxon>
        <taxon>Drepanopezizaceae</taxon>
        <taxon>Drepanopeziza</taxon>
    </lineage>
</organism>
<dbReference type="Gene3D" id="2.115.10.20">
    <property type="entry name" value="Glycosyl hydrolase domain, family 43"/>
    <property type="match status" value="1"/>
</dbReference>
<dbReference type="HOGENOM" id="CLU_016508_0_0_1"/>
<accession>K1X6W4</accession>
<evidence type="ECO:0000259" key="7">
    <source>
        <dbReference type="Pfam" id="PF17851"/>
    </source>
</evidence>
<feature type="site" description="Important for catalytic activity, responsible for pKa modulation of the active site Glu and correct orientation of both the proton donor and substrate" evidence="5">
    <location>
        <position position="148"/>
    </location>
</feature>
<dbReference type="Proteomes" id="UP000006753">
    <property type="component" value="Unassembled WGS sequence"/>
</dbReference>
<dbReference type="OMA" id="GHQINIA"/>
<dbReference type="OrthoDB" id="2139957at2759"/>
<dbReference type="InterPro" id="IPR023296">
    <property type="entry name" value="Glyco_hydro_beta-prop_sf"/>
</dbReference>
<evidence type="ECO:0000256" key="4">
    <source>
        <dbReference type="PIRSR" id="PIRSR606710-1"/>
    </source>
</evidence>
<feature type="active site" description="Proton acceptor" evidence="4">
    <location>
        <position position="16"/>
    </location>
</feature>
<feature type="active site" description="Proton donor" evidence="4">
    <location>
        <position position="202"/>
    </location>
</feature>
<evidence type="ECO:0000256" key="6">
    <source>
        <dbReference type="RuleBase" id="RU361187"/>
    </source>
</evidence>
<dbReference type="InterPro" id="IPR006710">
    <property type="entry name" value="Glyco_hydro_43"/>
</dbReference>
<dbReference type="Pfam" id="PF04616">
    <property type="entry name" value="Glyco_hydro_43"/>
    <property type="match status" value="1"/>
</dbReference>
<dbReference type="CDD" id="cd18617">
    <property type="entry name" value="GH43_XynB-like"/>
    <property type="match status" value="1"/>
</dbReference>
<dbReference type="KEGG" id="mbe:MBM_01508"/>
<evidence type="ECO:0000256" key="3">
    <source>
        <dbReference type="ARBA" id="ARBA00023295"/>
    </source>
</evidence>
<sequence length="545" mass="60622">MRSTEINPIIPGFSPDPSVVLIDDTFFLLNSTFHVFPGLPIYASKNLTSWRHIGNAINRPEQLSLARSSTRIWPRDDAQDDTGDCMLATGGLYAPTIRHRQGTTYIVCTNVIHPDDSSDITENFIVSTKDIWLSEWSDPVYFEFDGIDPSIFFDDDGRSYLQGSAGPGPMTKIHLFEIDLETGEKKSEEKTIWRGTGGIYSEGPHLYKKDGFYYLVISEGGTHENHMVTVARSEEIWGPYEGFEKNPILTARGTGEYIRYTGHSDMFQDQQGQWWGVCLGVRRGSLKNSGYIMGRESFLTPAEWPRGEWPALSQVKLNPVLKDGTALVRVEGTSRLTSAPMVDFLYIRDPVLKDHVFSNDGASITLTASEEDISQWAAPVTFVGKRQRKLEGSAIVAMQGVSSSPKAALKAGLVYYKDEHRYVRIFYDFSASEIVYELVNKAKVIAEIEREKLALGPDSMVSLRISYSETQLTLLYSCDVNGDTVWKVLGSLPTIHMSGPDFVGPLIGIFAISPESGVQVRFDELQVDVAGSEFPRAISSNSSRG</sequence>